<accession>A0A2S0Q694</accession>
<evidence type="ECO:0000256" key="1">
    <source>
        <dbReference type="ARBA" id="ARBA00008520"/>
    </source>
</evidence>
<name>A0A2S0Q694_NODSP</name>
<dbReference type="PANTHER" id="PTHR30006:SF15">
    <property type="entry name" value="IRON-UTILIZATION PERIPLASMIC PROTEIN"/>
    <property type="match status" value="1"/>
</dbReference>
<protein>
    <submittedName>
        <fullName evidence="6">Fe(3+)-binding periplasmic protein</fullName>
    </submittedName>
</protein>
<keyword evidence="4" id="KW-0408">Iron</keyword>
<dbReference type="GO" id="GO:0030288">
    <property type="term" value="C:outer membrane-bounded periplasmic space"/>
    <property type="evidence" value="ECO:0007669"/>
    <property type="project" value="TreeGrafter"/>
</dbReference>
<dbReference type="Gene3D" id="3.40.190.10">
    <property type="entry name" value="Periplasmic binding protein-like II"/>
    <property type="match status" value="2"/>
</dbReference>
<feature type="signal peptide" evidence="5">
    <location>
        <begin position="1"/>
        <end position="33"/>
    </location>
</feature>
<dbReference type="CDD" id="cd13543">
    <property type="entry name" value="PBP2_Fbp"/>
    <property type="match status" value="1"/>
</dbReference>
<organism evidence="6 7">
    <name type="scientific">Nodularia spumigena UHCC 0039</name>
    <dbReference type="NCBI Taxonomy" id="1914872"/>
    <lineage>
        <taxon>Bacteria</taxon>
        <taxon>Bacillati</taxon>
        <taxon>Cyanobacteriota</taxon>
        <taxon>Cyanophyceae</taxon>
        <taxon>Nostocales</taxon>
        <taxon>Nodulariaceae</taxon>
        <taxon>Nodularia</taxon>
    </lineage>
</organism>
<dbReference type="GeneID" id="78016091"/>
<keyword evidence="2" id="KW-0406">Ion transport</keyword>
<gene>
    <name evidence="6" type="primary">fbpA</name>
    <name evidence="6" type="ORF">BMF81_00700</name>
</gene>
<sequence length="341" mass="37358">MQTVKLKPLSLMKATAGALAFMLTSGIGLSVNAQTKTLTIYSGRGEKLIGPLLEQAKKDLGMNIQVRYGDTAELAIALVEEGKNSRADLYFAQDAGALGLLERRNLTLPISSNLLNQVDPRFRSPQGKWLGISGRARTLNYNTNLVKKEQLPKSVWDLVKPQWRGKVAWAPTNGSFQSFVTAMRVLEGEPRTLQWLKAMKANGVKDLRNNTAIVEALGRGEAQIGLVNNYYLANFKKTDPNFPVAAHYTNQDAASMFNIAGVAIMNSTKQKPEVEKFIGYLLRPSSQAYFAKETNEYPVVSGVAAPVNQVPLNQIKTPNVNLTNLNDLPGTLELLQQAGVL</sequence>
<feature type="binding site" evidence="4">
    <location>
        <position position="231"/>
    </location>
    <ligand>
        <name>Fe cation</name>
        <dbReference type="ChEBI" id="CHEBI:24875"/>
    </ligand>
</feature>
<dbReference type="InterPro" id="IPR026045">
    <property type="entry name" value="Ferric-bd"/>
</dbReference>
<evidence type="ECO:0000313" key="6">
    <source>
        <dbReference type="EMBL" id="AVZ29800.1"/>
    </source>
</evidence>
<dbReference type="GO" id="GO:0006826">
    <property type="term" value="P:iron ion transport"/>
    <property type="evidence" value="ECO:0007669"/>
    <property type="project" value="UniProtKB-KW"/>
</dbReference>
<dbReference type="EMBL" id="CP020114">
    <property type="protein sequence ID" value="AVZ29800.1"/>
    <property type="molecule type" value="Genomic_DNA"/>
</dbReference>
<evidence type="ECO:0000256" key="4">
    <source>
        <dbReference type="PIRSR" id="PIRSR002825-1"/>
    </source>
</evidence>
<evidence type="ECO:0000256" key="5">
    <source>
        <dbReference type="SAM" id="SignalP"/>
    </source>
</evidence>
<keyword evidence="4" id="KW-0479">Metal-binding</keyword>
<dbReference type="SUPFAM" id="SSF53850">
    <property type="entry name" value="Periplasmic binding protein-like II"/>
    <property type="match status" value="1"/>
</dbReference>
<dbReference type="PIRSF" id="PIRSF002825">
    <property type="entry name" value="CfbpA"/>
    <property type="match status" value="1"/>
</dbReference>
<proteinExistence type="inferred from homology"/>
<dbReference type="RefSeq" id="WP_323245869.1">
    <property type="nucleotide sequence ID" value="NZ_CP020114.1"/>
</dbReference>
<comment type="similarity">
    <text evidence="1">Belongs to the bacterial solute-binding protein 1 family.</text>
</comment>
<dbReference type="Proteomes" id="UP000244056">
    <property type="component" value="Chromosome"/>
</dbReference>
<feature type="chain" id="PRO_5015597352" evidence="5">
    <location>
        <begin position="34"/>
        <end position="341"/>
    </location>
</feature>
<evidence type="ECO:0000256" key="3">
    <source>
        <dbReference type="ARBA" id="ARBA00022729"/>
    </source>
</evidence>
<dbReference type="GO" id="GO:0046872">
    <property type="term" value="F:metal ion binding"/>
    <property type="evidence" value="ECO:0007669"/>
    <property type="project" value="UniProtKB-KW"/>
</dbReference>
<dbReference type="PANTHER" id="PTHR30006">
    <property type="entry name" value="THIAMINE-BINDING PERIPLASMIC PROTEIN-RELATED"/>
    <property type="match status" value="1"/>
</dbReference>
<keyword evidence="2" id="KW-0813">Transport</keyword>
<keyword evidence="3 5" id="KW-0732">Signal</keyword>
<reference evidence="6 7" key="1">
    <citation type="submission" date="2017-03" db="EMBL/GenBank/DDBJ databases">
        <title>Comparative genomics of the toxic Baltic Sea cyanobacteria Nodularia spumigena UHCC 0039 and its response on varying salinity.</title>
        <authorList>
            <person name="Teikari J.E."/>
        </authorList>
    </citation>
    <scope>NUCLEOTIDE SEQUENCE [LARGE SCALE GENOMIC DNA]</scope>
    <source>
        <strain evidence="6 7">UHCC 0039</strain>
    </source>
</reference>
<dbReference type="AlphaFoldDB" id="A0A2S0Q694"/>
<evidence type="ECO:0000313" key="7">
    <source>
        <dbReference type="Proteomes" id="UP000244056"/>
    </source>
</evidence>
<dbReference type="KEGG" id="nsp:BMF81_00700"/>
<dbReference type="Pfam" id="PF13343">
    <property type="entry name" value="SBP_bac_6"/>
    <property type="match status" value="1"/>
</dbReference>
<keyword evidence="2" id="KW-0410">Iron transport</keyword>
<evidence type="ECO:0000256" key="2">
    <source>
        <dbReference type="ARBA" id="ARBA00022496"/>
    </source>
</evidence>
<feature type="binding site" evidence="4">
    <location>
        <position position="230"/>
    </location>
    <ligand>
        <name>Fe cation</name>
        <dbReference type="ChEBI" id="CHEBI:24875"/>
    </ligand>
</feature>